<dbReference type="Proteomes" id="UP001215598">
    <property type="component" value="Unassembled WGS sequence"/>
</dbReference>
<gene>
    <name evidence="2" type="ORF">B0H16DRAFT_1689683</name>
</gene>
<feature type="chain" id="PRO_5042116772" evidence="1">
    <location>
        <begin position="16"/>
        <end position="164"/>
    </location>
</feature>
<comment type="caution">
    <text evidence="2">The sequence shown here is derived from an EMBL/GenBank/DDBJ whole genome shotgun (WGS) entry which is preliminary data.</text>
</comment>
<evidence type="ECO:0000256" key="1">
    <source>
        <dbReference type="SAM" id="SignalP"/>
    </source>
</evidence>
<sequence length="164" mass="16490">MLFFPSLLFVACAVAVPLSSRQAATTPSPLKCSNVTASTQVGSGISATQTILTEINAFDGIADPAPIFSAQLALLVAKPIADQLGNIALFPTFTPTNPPIAATAVEDLTNALAKVQGFLANITVAPPGVTAILANNTAALANANRNFAIALASLPNLGCTSTGA</sequence>
<evidence type="ECO:0000313" key="3">
    <source>
        <dbReference type="Proteomes" id="UP001215598"/>
    </source>
</evidence>
<reference evidence="2" key="1">
    <citation type="submission" date="2023-03" db="EMBL/GenBank/DDBJ databases">
        <title>Massive genome expansion in bonnet fungi (Mycena s.s.) driven by repeated elements and novel gene families across ecological guilds.</title>
        <authorList>
            <consortium name="Lawrence Berkeley National Laboratory"/>
            <person name="Harder C.B."/>
            <person name="Miyauchi S."/>
            <person name="Viragh M."/>
            <person name="Kuo A."/>
            <person name="Thoen E."/>
            <person name="Andreopoulos B."/>
            <person name="Lu D."/>
            <person name="Skrede I."/>
            <person name="Drula E."/>
            <person name="Henrissat B."/>
            <person name="Morin E."/>
            <person name="Kohler A."/>
            <person name="Barry K."/>
            <person name="LaButti K."/>
            <person name="Morin E."/>
            <person name="Salamov A."/>
            <person name="Lipzen A."/>
            <person name="Mereny Z."/>
            <person name="Hegedus B."/>
            <person name="Baldrian P."/>
            <person name="Stursova M."/>
            <person name="Weitz H."/>
            <person name="Taylor A."/>
            <person name="Grigoriev I.V."/>
            <person name="Nagy L.G."/>
            <person name="Martin F."/>
            <person name="Kauserud H."/>
        </authorList>
    </citation>
    <scope>NUCLEOTIDE SEQUENCE</scope>
    <source>
        <strain evidence="2">CBHHK182m</strain>
    </source>
</reference>
<name>A0AAD7ND67_9AGAR</name>
<feature type="signal peptide" evidence="1">
    <location>
        <begin position="1"/>
        <end position="15"/>
    </location>
</feature>
<accession>A0AAD7ND67</accession>
<keyword evidence="1" id="KW-0732">Signal</keyword>
<organism evidence="2 3">
    <name type="scientific">Mycena metata</name>
    <dbReference type="NCBI Taxonomy" id="1033252"/>
    <lineage>
        <taxon>Eukaryota</taxon>
        <taxon>Fungi</taxon>
        <taxon>Dikarya</taxon>
        <taxon>Basidiomycota</taxon>
        <taxon>Agaricomycotina</taxon>
        <taxon>Agaricomycetes</taxon>
        <taxon>Agaricomycetidae</taxon>
        <taxon>Agaricales</taxon>
        <taxon>Marasmiineae</taxon>
        <taxon>Mycenaceae</taxon>
        <taxon>Mycena</taxon>
    </lineage>
</organism>
<evidence type="ECO:0000313" key="2">
    <source>
        <dbReference type="EMBL" id="KAJ7756977.1"/>
    </source>
</evidence>
<protein>
    <submittedName>
        <fullName evidence="2">Uncharacterized protein</fullName>
    </submittedName>
</protein>
<keyword evidence="3" id="KW-1185">Reference proteome</keyword>
<dbReference type="EMBL" id="JARKIB010000045">
    <property type="protein sequence ID" value="KAJ7756977.1"/>
    <property type="molecule type" value="Genomic_DNA"/>
</dbReference>
<proteinExistence type="predicted"/>
<dbReference type="AlphaFoldDB" id="A0AAD7ND67"/>